<keyword evidence="6" id="KW-1133">Transmembrane helix</keyword>
<gene>
    <name evidence="7" type="ORF">LUZ62_058839</name>
</gene>
<evidence type="ECO:0000256" key="1">
    <source>
        <dbReference type="ARBA" id="ARBA00004606"/>
    </source>
</evidence>
<organism evidence="7 8">
    <name type="scientific">Rhynchospora pubera</name>
    <dbReference type="NCBI Taxonomy" id="906938"/>
    <lineage>
        <taxon>Eukaryota</taxon>
        <taxon>Viridiplantae</taxon>
        <taxon>Streptophyta</taxon>
        <taxon>Embryophyta</taxon>
        <taxon>Tracheophyta</taxon>
        <taxon>Spermatophyta</taxon>
        <taxon>Magnoliopsida</taxon>
        <taxon>Liliopsida</taxon>
        <taxon>Poales</taxon>
        <taxon>Cyperaceae</taxon>
        <taxon>Cyperoideae</taxon>
        <taxon>Rhynchosporeae</taxon>
        <taxon>Rhynchospora</taxon>
    </lineage>
</organism>
<dbReference type="PANTHER" id="PTHR44067:SF7">
    <property type="entry name" value="METHYLTRANSFERASE TYPE 11 DOMAIN-CONTAINING PROTEIN"/>
    <property type="match status" value="1"/>
</dbReference>
<keyword evidence="6" id="KW-0472">Membrane</keyword>
<protein>
    <submittedName>
        <fullName evidence="7">S-adenosyl-L-methionine-dependent methyltransferases superfamily protein</fullName>
    </submittedName>
</protein>
<comment type="similarity">
    <text evidence="2">Belongs to the methyltransferase superfamily.</text>
</comment>
<keyword evidence="8" id="KW-1185">Reference proteome</keyword>
<dbReference type="GO" id="GO:0016020">
    <property type="term" value="C:membrane"/>
    <property type="evidence" value="ECO:0007669"/>
    <property type="project" value="UniProtKB-SubCell"/>
</dbReference>
<dbReference type="InterPro" id="IPR004159">
    <property type="entry name" value="Put_SAM_MeTrfase"/>
</dbReference>
<reference evidence="7" key="1">
    <citation type="submission" date="2022-08" db="EMBL/GenBank/DDBJ databases">
        <authorList>
            <person name="Marques A."/>
        </authorList>
    </citation>
    <scope>NUCLEOTIDE SEQUENCE</scope>
    <source>
        <strain evidence="7">RhyPub2mFocal</strain>
        <tissue evidence="7">Leaves</tissue>
    </source>
</reference>
<dbReference type="CDD" id="cd02440">
    <property type="entry name" value="AdoMet_MTases"/>
    <property type="match status" value="1"/>
</dbReference>
<comment type="subcellular location">
    <subcellularLocation>
        <location evidence="5">Endomembrane system</location>
        <topology evidence="5">Single-pass membrane protein</topology>
    </subcellularLocation>
    <subcellularLocation>
        <location evidence="1">Membrane</location>
        <topology evidence="1">Single-pass type II membrane protein</topology>
    </subcellularLocation>
</comment>
<accession>A0AAV8E6V3</accession>
<dbReference type="EMBL" id="JAMFTS010000003">
    <property type="protein sequence ID" value="KAJ4774582.1"/>
    <property type="molecule type" value="Genomic_DNA"/>
</dbReference>
<evidence type="ECO:0000313" key="8">
    <source>
        <dbReference type="Proteomes" id="UP001140206"/>
    </source>
</evidence>
<evidence type="ECO:0000256" key="4">
    <source>
        <dbReference type="ARBA" id="ARBA00022968"/>
    </source>
</evidence>
<dbReference type="AlphaFoldDB" id="A0AAV8E6V3"/>
<dbReference type="SUPFAM" id="SSF53335">
    <property type="entry name" value="S-adenosyl-L-methionine-dependent methyltransferases"/>
    <property type="match status" value="1"/>
</dbReference>
<keyword evidence="3 7" id="KW-0808">Transferase</keyword>
<dbReference type="GO" id="GO:0032259">
    <property type="term" value="P:methylation"/>
    <property type="evidence" value="ECO:0007669"/>
    <property type="project" value="UniProtKB-KW"/>
</dbReference>
<dbReference type="GO" id="GO:0008168">
    <property type="term" value="F:methyltransferase activity"/>
    <property type="evidence" value="ECO:0007669"/>
    <property type="project" value="UniProtKB-KW"/>
</dbReference>
<comment type="caution">
    <text evidence="7">The sequence shown here is derived from an EMBL/GenBank/DDBJ whole genome shotgun (WGS) entry which is preliminary data.</text>
</comment>
<evidence type="ECO:0000313" key="7">
    <source>
        <dbReference type="EMBL" id="KAJ4774582.1"/>
    </source>
</evidence>
<dbReference type="InterPro" id="IPR053223">
    <property type="entry name" value="Prob_Methyltransferase"/>
</dbReference>
<evidence type="ECO:0000256" key="2">
    <source>
        <dbReference type="ARBA" id="ARBA00008361"/>
    </source>
</evidence>
<evidence type="ECO:0000256" key="6">
    <source>
        <dbReference type="SAM" id="Phobius"/>
    </source>
</evidence>
<dbReference type="PANTHER" id="PTHR44067">
    <property type="entry name" value="S-ADENOSYL-L-METHIONINE-DEPENDENT METHYLTRANSFERASE SUPERFAMILY PROTEIN-RELATED"/>
    <property type="match status" value="1"/>
</dbReference>
<dbReference type="Pfam" id="PF03141">
    <property type="entry name" value="Methyltransf_29"/>
    <property type="match status" value="1"/>
</dbReference>
<evidence type="ECO:0000256" key="3">
    <source>
        <dbReference type="ARBA" id="ARBA00022603"/>
    </source>
</evidence>
<sequence length="317" mass="35786">METKPHHRFPLQNHLLYILLLITSNLLTFYLFSSPHGSPASSSSLPVPPPPTSSFPSEYYAFTGPHKLPFGHNPNMDSSLLNPPLAQPCLLSGSFLTTFLSYNVNSSCPDDEPLLQKLLLRGCDPLPIRRCREIKRWVTPSTNPLDFTIDEVLSLAKPHNSIRIGLDLGGGSGTFAVRMRERNVTMVASTLNLNGPFSNFIASRGIIPLYTTVGKRLPFFDNTLDIVHSMHVLSNWIPTTVLHFVLFDLYRVLRPGGLFWLDHFFFVEGQMEEYVSVIESVGFEKLKWEIGRKLDRGAELKEMYISALVQKPLKNSW</sequence>
<name>A0AAV8E6V3_9POAL</name>
<dbReference type="Gene3D" id="3.40.50.150">
    <property type="entry name" value="Vaccinia Virus protein VP39"/>
    <property type="match status" value="1"/>
</dbReference>
<dbReference type="InterPro" id="IPR029063">
    <property type="entry name" value="SAM-dependent_MTases_sf"/>
</dbReference>
<evidence type="ECO:0000256" key="5">
    <source>
        <dbReference type="ARBA" id="ARBA00037847"/>
    </source>
</evidence>
<dbReference type="GO" id="GO:0012505">
    <property type="term" value="C:endomembrane system"/>
    <property type="evidence" value="ECO:0007669"/>
    <property type="project" value="UniProtKB-SubCell"/>
</dbReference>
<dbReference type="Proteomes" id="UP001140206">
    <property type="component" value="Chromosome 3"/>
</dbReference>
<keyword evidence="4" id="KW-0735">Signal-anchor</keyword>
<proteinExistence type="inferred from homology"/>
<keyword evidence="3 7" id="KW-0489">Methyltransferase</keyword>
<keyword evidence="6" id="KW-0812">Transmembrane</keyword>
<feature type="transmembrane region" description="Helical" evidence="6">
    <location>
        <begin position="14"/>
        <end position="32"/>
    </location>
</feature>